<dbReference type="PANTHER" id="PTHR11311">
    <property type="entry name" value="SPONDIN"/>
    <property type="match status" value="1"/>
</dbReference>
<dbReference type="KEGG" id="foc:113210296"/>
<dbReference type="InterPro" id="IPR009465">
    <property type="entry name" value="Spondin_N"/>
</dbReference>
<dbReference type="Proteomes" id="UP000504606">
    <property type="component" value="Unplaced"/>
</dbReference>
<feature type="compositionally biased region" description="Low complexity" evidence="1">
    <location>
        <begin position="85"/>
        <end position="111"/>
    </location>
</feature>
<dbReference type="RefSeq" id="XP_052133134.1">
    <property type="nucleotide sequence ID" value="XM_052277174.1"/>
</dbReference>
<evidence type="ECO:0000313" key="4">
    <source>
        <dbReference type="RefSeq" id="XP_052133134.1"/>
    </source>
</evidence>
<organism evidence="3 4">
    <name type="scientific">Frankliniella occidentalis</name>
    <name type="common">Western flower thrips</name>
    <name type="synonym">Euthrips occidentalis</name>
    <dbReference type="NCBI Taxonomy" id="133901"/>
    <lineage>
        <taxon>Eukaryota</taxon>
        <taxon>Metazoa</taxon>
        <taxon>Ecdysozoa</taxon>
        <taxon>Arthropoda</taxon>
        <taxon>Hexapoda</taxon>
        <taxon>Insecta</taxon>
        <taxon>Pterygota</taxon>
        <taxon>Neoptera</taxon>
        <taxon>Paraneoptera</taxon>
        <taxon>Thysanoptera</taxon>
        <taxon>Terebrantia</taxon>
        <taxon>Thripoidea</taxon>
        <taxon>Thripidae</taxon>
        <taxon>Frankliniella</taxon>
    </lineage>
</organism>
<dbReference type="OrthoDB" id="6090599at2759"/>
<dbReference type="GO" id="GO:0007155">
    <property type="term" value="P:cell adhesion"/>
    <property type="evidence" value="ECO:0007669"/>
    <property type="project" value="TreeGrafter"/>
</dbReference>
<dbReference type="PROSITE" id="PS51020">
    <property type="entry name" value="SPONDIN"/>
    <property type="match status" value="1"/>
</dbReference>
<dbReference type="InterPro" id="IPR051418">
    <property type="entry name" value="Spondin/Thrombospondin_T1"/>
</dbReference>
<dbReference type="Pfam" id="PF06468">
    <property type="entry name" value="Spond_N"/>
    <property type="match status" value="1"/>
</dbReference>
<keyword evidence="3" id="KW-1185">Reference proteome</keyword>
<evidence type="ECO:0000259" key="2">
    <source>
        <dbReference type="PROSITE" id="PS51020"/>
    </source>
</evidence>
<accession>A0A9C6XDE0</accession>
<dbReference type="PANTHER" id="PTHR11311:SF15">
    <property type="entry name" value="SPONDIN-2"/>
    <property type="match status" value="1"/>
</dbReference>
<feature type="compositionally biased region" description="Polar residues" evidence="1">
    <location>
        <begin position="129"/>
        <end position="139"/>
    </location>
</feature>
<feature type="compositionally biased region" description="Polar residues" evidence="1">
    <location>
        <begin position="75"/>
        <end position="84"/>
    </location>
</feature>
<feature type="domain" description="Spondin" evidence="2">
    <location>
        <begin position="1"/>
        <end position="35"/>
    </location>
</feature>
<feature type="compositionally biased region" description="Polar residues" evidence="1">
    <location>
        <begin position="239"/>
        <end position="257"/>
    </location>
</feature>
<feature type="compositionally biased region" description="Basic and acidic residues" evidence="1">
    <location>
        <begin position="169"/>
        <end position="178"/>
    </location>
</feature>
<dbReference type="AlphaFoldDB" id="A0A9C6XDE0"/>
<feature type="region of interest" description="Disordered" evidence="1">
    <location>
        <begin position="1"/>
        <end position="35"/>
    </location>
</feature>
<gene>
    <name evidence="4" type="primary">LOC113210296</name>
</gene>
<evidence type="ECO:0000313" key="3">
    <source>
        <dbReference type="Proteomes" id="UP000504606"/>
    </source>
</evidence>
<name>A0A9C6XDE0_FRAOC</name>
<evidence type="ECO:0000256" key="1">
    <source>
        <dbReference type="SAM" id="MobiDB-lite"/>
    </source>
</evidence>
<proteinExistence type="predicted"/>
<feature type="compositionally biased region" description="Low complexity" evidence="1">
    <location>
        <begin position="204"/>
        <end position="218"/>
    </location>
</feature>
<dbReference type="GO" id="GO:0031012">
    <property type="term" value="C:extracellular matrix"/>
    <property type="evidence" value="ECO:0007669"/>
    <property type="project" value="TreeGrafter"/>
</dbReference>
<reference evidence="4" key="1">
    <citation type="submission" date="2025-08" db="UniProtKB">
        <authorList>
            <consortium name="RefSeq"/>
        </authorList>
    </citation>
    <scope>IDENTIFICATION</scope>
</reference>
<feature type="non-terminal residue" evidence="4">
    <location>
        <position position="257"/>
    </location>
</feature>
<protein>
    <submittedName>
        <fullName evidence="4">Mucin-5AC</fullName>
    </submittedName>
</protein>
<dbReference type="GeneID" id="113210296"/>
<feature type="region of interest" description="Disordered" evidence="1">
    <location>
        <begin position="161"/>
        <end position="257"/>
    </location>
</feature>
<sequence>MDAGTDNGFTFTAPNWPSEPKEPVARITSKRPSHPANSFYYPKLDKLPSIATLTFVKWRLRDAFNCSTPRPPLASASTAVTEANTSFGPSGTTSSTSNADSITTTSTTTTSGPMGSPMTASPAADNDTSESTPARQTSPTLTFTVAEVQEAVNGCNDTCASAAPSGSRHVRDVQERATAEAVGTTTGGPTTGRPTESKTAPSGLSTVPKTTTSPTTKLAADHTTASTTKPTTGRAVASTMKSTTGRTVASTMKSTTG</sequence>
<feature type="region of interest" description="Disordered" evidence="1">
    <location>
        <begin position="69"/>
        <end position="139"/>
    </location>
</feature>